<dbReference type="Gene3D" id="3.30.70.1230">
    <property type="entry name" value="Nucleotide cyclase"/>
    <property type="match status" value="1"/>
</dbReference>
<keyword evidence="1" id="KW-0812">Transmembrane</keyword>
<accession>A0ABY4BB87</accession>
<dbReference type="PANTHER" id="PTHR43081">
    <property type="entry name" value="ADENYLATE CYCLASE, TERMINAL-DIFFERENTIATION SPECIFIC-RELATED"/>
    <property type="match status" value="1"/>
</dbReference>
<keyword evidence="3" id="KW-0614">Plasmid</keyword>
<keyword evidence="1" id="KW-1133">Transmembrane helix</keyword>
<dbReference type="SUPFAM" id="SSF55073">
    <property type="entry name" value="Nucleotide cyclase"/>
    <property type="match status" value="1"/>
</dbReference>
<dbReference type="InterPro" id="IPR050697">
    <property type="entry name" value="Adenylyl/Guanylyl_Cyclase_3/4"/>
</dbReference>
<dbReference type="Proteomes" id="UP000831390">
    <property type="component" value="Plasmid unnamed1"/>
</dbReference>
<feature type="transmembrane region" description="Helical" evidence="1">
    <location>
        <begin position="139"/>
        <end position="160"/>
    </location>
</feature>
<evidence type="ECO:0000256" key="1">
    <source>
        <dbReference type="SAM" id="Phobius"/>
    </source>
</evidence>
<reference evidence="3 4" key="1">
    <citation type="submission" date="2022-03" db="EMBL/GenBank/DDBJ databases">
        <title>Hymenobactersp. isolated from the air.</title>
        <authorList>
            <person name="Won M."/>
            <person name="Kwon S.-W."/>
        </authorList>
    </citation>
    <scope>NUCLEOTIDE SEQUENCE [LARGE SCALE GENOMIC DNA]</scope>
    <source>
        <strain evidence="3 4">KACC 22596</strain>
        <plasmid evidence="3 4">unnamed1</plasmid>
    </source>
</reference>
<evidence type="ECO:0000259" key="2">
    <source>
        <dbReference type="PROSITE" id="PS50125"/>
    </source>
</evidence>
<keyword evidence="4" id="KW-1185">Reference proteome</keyword>
<sequence length="376" mass="41644">MKAFLPLYYRYYLRSVLLLCLAFMLGLTLLIYLIRGQFNPLNTTLVLAVGGPVGLLVGVLEVYVFPRLLTNRPLWLRILLTTSLHLLVFGVLLWLGQHLIQTLRSLVALDFPTARALDHELVQLGLLPSKSPDAPDSSLTRLLIIYGLLSLGLTTLYQVGRKMGLRSLSRVVLGQYNQPEEEKRIFLFADIKDSTVLAEQLGNTRYSALIRDFFGDVGLPIAATQGEVYQYVGDEVVVTWKWPAGLQQGNCLRCFFDMQAAIDRRRPYYLRTYGVVPAFKAGVHGGLVVATQVGDIKTELVFHGDVLNTTARIQAQCNALGSIFLVSSAILEALPPGLPYQLRPLGAFTLRGKQQAVEIVDVQQPSLEVARSASNS</sequence>
<dbReference type="PANTHER" id="PTHR43081:SF1">
    <property type="entry name" value="ADENYLATE CYCLASE, TERMINAL-DIFFERENTIATION SPECIFIC"/>
    <property type="match status" value="1"/>
</dbReference>
<name>A0ABY4BB87_9BACT</name>
<feature type="transmembrane region" description="Helical" evidence="1">
    <location>
        <begin position="12"/>
        <end position="34"/>
    </location>
</feature>
<feature type="transmembrane region" description="Helical" evidence="1">
    <location>
        <begin position="74"/>
        <end position="95"/>
    </location>
</feature>
<dbReference type="InterPro" id="IPR001054">
    <property type="entry name" value="A/G_cyclase"/>
</dbReference>
<dbReference type="EMBL" id="CP094535">
    <property type="protein sequence ID" value="UOE36424.1"/>
    <property type="molecule type" value="Genomic_DNA"/>
</dbReference>
<keyword evidence="1" id="KW-0472">Membrane</keyword>
<gene>
    <name evidence="3" type="ORF">MTP16_24005</name>
</gene>
<feature type="transmembrane region" description="Helical" evidence="1">
    <location>
        <begin position="46"/>
        <end position="65"/>
    </location>
</feature>
<evidence type="ECO:0000313" key="3">
    <source>
        <dbReference type="EMBL" id="UOE36424.1"/>
    </source>
</evidence>
<dbReference type="InterPro" id="IPR029787">
    <property type="entry name" value="Nucleotide_cyclase"/>
</dbReference>
<dbReference type="RefSeq" id="WP_243520277.1">
    <property type="nucleotide sequence ID" value="NZ_CP094535.1"/>
</dbReference>
<dbReference type="Pfam" id="PF00211">
    <property type="entry name" value="Guanylate_cyc"/>
    <property type="match status" value="1"/>
</dbReference>
<feature type="domain" description="Guanylate cyclase" evidence="2">
    <location>
        <begin position="185"/>
        <end position="314"/>
    </location>
</feature>
<organism evidence="3 4">
    <name type="scientific">Hymenobacter monticola</name>
    <dbReference type="NCBI Taxonomy" id="1705399"/>
    <lineage>
        <taxon>Bacteria</taxon>
        <taxon>Pseudomonadati</taxon>
        <taxon>Bacteroidota</taxon>
        <taxon>Cytophagia</taxon>
        <taxon>Cytophagales</taxon>
        <taxon>Hymenobacteraceae</taxon>
        <taxon>Hymenobacter</taxon>
    </lineage>
</organism>
<geneLocation type="plasmid" evidence="3 4">
    <name>unnamed1</name>
</geneLocation>
<dbReference type="PROSITE" id="PS50125">
    <property type="entry name" value="GUANYLATE_CYCLASE_2"/>
    <property type="match status" value="1"/>
</dbReference>
<evidence type="ECO:0000313" key="4">
    <source>
        <dbReference type="Proteomes" id="UP000831390"/>
    </source>
</evidence>
<protein>
    <submittedName>
        <fullName evidence="3">Adenylate/guanylate cyclase domain-containing protein</fullName>
    </submittedName>
</protein>
<dbReference type="CDD" id="cd07302">
    <property type="entry name" value="CHD"/>
    <property type="match status" value="1"/>
</dbReference>
<proteinExistence type="predicted"/>